<name>A0AA88C7A4_9BURK</name>
<evidence type="ECO:0000313" key="3">
    <source>
        <dbReference type="Proteomes" id="UP000619512"/>
    </source>
</evidence>
<keyword evidence="1" id="KW-0732">Signal</keyword>
<proteinExistence type="predicted"/>
<dbReference type="EMBL" id="BMWW01000001">
    <property type="protein sequence ID" value="GGY78452.1"/>
    <property type="molecule type" value="Genomic_DNA"/>
</dbReference>
<gene>
    <name evidence="2" type="ORF">GCM10007388_09190</name>
</gene>
<protein>
    <submittedName>
        <fullName evidence="2">Uncharacterized protein</fullName>
    </submittedName>
</protein>
<reference evidence="2" key="2">
    <citation type="submission" date="2022-12" db="EMBL/GenBank/DDBJ databases">
        <authorList>
            <person name="Sun Q."/>
            <person name="Kim S."/>
        </authorList>
    </citation>
    <scope>NUCLEOTIDE SEQUENCE</scope>
    <source>
        <strain evidence="2">KCTC 12344</strain>
    </source>
</reference>
<accession>A0AA88C7A4</accession>
<sequence>MKNRIVMTVKGKACDCCALAIGAYGACAAGLDWSIVSPEMSAAADFVVRRFCMRPARPVKRCRFFGRKFSGVH</sequence>
<dbReference type="AlphaFoldDB" id="A0AA88C7A4"/>
<evidence type="ECO:0000313" key="2">
    <source>
        <dbReference type="EMBL" id="GGY78452.1"/>
    </source>
</evidence>
<comment type="caution">
    <text evidence="2">The sequence shown here is derived from an EMBL/GenBank/DDBJ whole genome shotgun (WGS) entry which is preliminary data.</text>
</comment>
<organism evidence="2 3">
    <name type="scientific">Pseudoduganella plicata</name>
    <dbReference type="NCBI Taxonomy" id="321984"/>
    <lineage>
        <taxon>Bacteria</taxon>
        <taxon>Pseudomonadati</taxon>
        <taxon>Pseudomonadota</taxon>
        <taxon>Betaproteobacteria</taxon>
        <taxon>Burkholderiales</taxon>
        <taxon>Oxalobacteraceae</taxon>
        <taxon>Telluria group</taxon>
        <taxon>Pseudoduganella</taxon>
    </lineage>
</organism>
<feature type="chain" id="PRO_5041681895" evidence="1">
    <location>
        <begin position="29"/>
        <end position="73"/>
    </location>
</feature>
<reference evidence="2" key="1">
    <citation type="journal article" date="2014" name="Int. J. Syst. Evol. Microbiol.">
        <title>Complete genome sequence of Corynebacterium casei LMG S-19264T (=DSM 44701T), isolated from a smear-ripened cheese.</title>
        <authorList>
            <consortium name="US DOE Joint Genome Institute (JGI-PGF)"/>
            <person name="Walter F."/>
            <person name="Albersmeier A."/>
            <person name="Kalinowski J."/>
            <person name="Ruckert C."/>
        </authorList>
    </citation>
    <scope>NUCLEOTIDE SEQUENCE</scope>
    <source>
        <strain evidence="2">KCTC 12344</strain>
    </source>
</reference>
<dbReference type="Proteomes" id="UP000619512">
    <property type="component" value="Unassembled WGS sequence"/>
</dbReference>
<evidence type="ECO:0000256" key="1">
    <source>
        <dbReference type="SAM" id="SignalP"/>
    </source>
</evidence>
<feature type="signal peptide" evidence="1">
    <location>
        <begin position="1"/>
        <end position="28"/>
    </location>
</feature>